<evidence type="ECO:0000256" key="2">
    <source>
        <dbReference type="ARBA" id="ARBA00022679"/>
    </source>
</evidence>
<dbReference type="InterPro" id="IPR029044">
    <property type="entry name" value="Nucleotide-diphossugar_trans"/>
</dbReference>
<dbReference type="EC" id="2.7.7.38" evidence="5"/>
<dbReference type="GO" id="GO:0033468">
    <property type="term" value="P:CMP-keto-3-deoxy-D-manno-octulosonic acid biosynthetic process"/>
    <property type="evidence" value="ECO:0007669"/>
    <property type="project" value="UniProtKB-UniRule"/>
</dbReference>
<keyword evidence="4 5" id="KW-0448">Lipopolysaccharide biosynthesis</keyword>
<proteinExistence type="inferred from homology"/>
<keyword evidence="7" id="KW-1185">Reference proteome</keyword>
<dbReference type="UniPathway" id="UPA00358">
    <property type="reaction ID" value="UER00476"/>
</dbReference>
<organism evidence="6 7">
    <name type="scientific">Candidatus Chryseopegocella kryptomonas</name>
    <dbReference type="NCBI Taxonomy" id="1633643"/>
    <lineage>
        <taxon>Bacteria</taxon>
        <taxon>Pseudomonadati</taxon>
        <taxon>Candidatus Kryptoniota</taxon>
        <taxon>Candidatus Chryseopegocella</taxon>
    </lineage>
</organism>
<evidence type="ECO:0000256" key="4">
    <source>
        <dbReference type="ARBA" id="ARBA00022985"/>
    </source>
</evidence>
<dbReference type="RefSeq" id="WP_092349872.1">
    <property type="nucleotide sequence ID" value="NZ_CZVW01000011.1"/>
</dbReference>
<dbReference type="GO" id="GO:0008690">
    <property type="term" value="F:3-deoxy-manno-octulosonate cytidylyltransferase activity"/>
    <property type="evidence" value="ECO:0007669"/>
    <property type="project" value="UniProtKB-UniRule"/>
</dbReference>
<gene>
    <name evidence="5" type="primary">kdsB</name>
    <name evidence="6" type="ORF">JGI23_01167</name>
</gene>
<dbReference type="InterPro" id="IPR004528">
    <property type="entry name" value="KdsB"/>
</dbReference>
<keyword evidence="5" id="KW-0963">Cytoplasm</keyword>
<dbReference type="Proteomes" id="UP000199197">
    <property type="component" value="Unassembled WGS sequence"/>
</dbReference>
<dbReference type="Gene3D" id="3.90.550.10">
    <property type="entry name" value="Spore Coat Polysaccharide Biosynthesis Protein SpsA, Chain A"/>
    <property type="match status" value="1"/>
</dbReference>
<dbReference type="HAMAP" id="MF_00057">
    <property type="entry name" value="KdsB"/>
    <property type="match status" value="1"/>
</dbReference>
<dbReference type="GO" id="GO:0005829">
    <property type="term" value="C:cytosol"/>
    <property type="evidence" value="ECO:0007669"/>
    <property type="project" value="TreeGrafter"/>
</dbReference>
<sequence>MPHITGIIPARYKSTRFPGKPLAEILGKPLIQIVYENAKKSKFINELIIATDDERIYEVAKKFNADVVMTPSEIPTGTDRVAFVAKEINTDIVVNIQGDEPLLTPDMIDSAIEPFFTEEKIDISTLAVKIKNTDDLFNPNVVKVVFDKNNFALYFSRNPIPFCRDALTKEEWLKKGEHYKHIGIYVYSKTSLLKFVNLPNSKLEELEKLEQLRALENGMKIKIVITEKDTIGVDTPNDLEKVIQIFKNKKEFSNAG</sequence>
<accession>A0A0P1N1R8</accession>
<dbReference type="FunFam" id="3.90.550.10:FF:000011">
    <property type="entry name" value="3-deoxy-manno-octulosonate cytidylyltransferase"/>
    <property type="match status" value="1"/>
</dbReference>
<comment type="pathway">
    <text evidence="5">Nucleotide-sugar biosynthesis; CMP-3-deoxy-D-manno-octulosonate biosynthesis; CMP-3-deoxy-D-manno-octulosonate from 3-deoxy-D-manno-octulosonate and CTP: step 1/1.</text>
</comment>
<name>A0A0P1N1R8_9BACT</name>
<evidence type="ECO:0000313" key="6">
    <source>
        <dbReference type="EMBL" id="CUT02048.1"/>
    </source>
</evidence>
<dbReference type="OrthoDB" id="9815559at2"/>
<evidence type="ECO:0000313" key="7">
    <source>
        <dbReference type="Proteomes" id="UP000199197"/>
    </source>
</evidence>
<protein>
    <recommendedName>
        <fullName evidence="5">3-deoxy-manno-octulosonate cytidylyltransferase</fullName>
        <ecNumber evidence="5">2.7.7.38</ecNumber>
    </recommendedName>
    <alternativeName>
        <fullName evidence="5">CMP-2-keto-3-deoxyoctulosonic acid synthase</fullName>
        <shortName evidence="5">CKS</shortName>
        <shortName evidence="5">CMP-KDO synthase</shortName>
    </alternativeName>
</protein>
<comment type="catalytic activity">
    <reaction evidence="5">
        <text>3-deoxy-alpha-D-manno-oct-2-ulosonate + CTP = CMP-3-deoxy-beta-D-manno-octulosonate + diphosphate</text>
        <dbReference type="Rhea" id="RHEA:23448"/>
        <dbReference type="ChEBI" id="CHEBI:33019"/>
        <dbReference type="ChEBI" id="CHEBI:37563"/>
        <dbReference type="ChEBI" id="CHEBI:85986"/>
        <dbReference type="ChEBI" id="CHEBI:85987"/>
        <dbReference type="EC" id="2.7.7.38"/>
    </reaction>
</comment>
<dbReference type="NCBIfam" id="TIGR00466">
    <property type="entry name" value="kdsB"/>
    <property type="match status" value="1"/>
</dbReference>
<dbReference type="GO" id="GO:0009103">
    <property type="term" value="P:lipopolysaccharide biosynthetic process"/>
    <property type="evidence" value="ECO:0007669"/>
    <property type="project" value="UniProtKB-UniRule"/>
</dbReference>
<dbReference type="NCBIfam" id="NF003952">
    <property type="entry name" value="PRK05450.1-5"/>
    <property type="match status" value="1"/>
</dbReference>
<dbReference type="EMBL" id="CZVW01000011">
    <property type="protein sequence ID" value="CUT02048.1"/>
    <property type="molecule type" value="Genomic_DNA"/>
</dbReference>
<dbReference type="AlphaFoldDB" id="A0A0P1N1R8"/>
<keyword evidence="2 5" id="KW-0808">Transferase</keyword>
<comment type="subcellular location">
    <subcellularLocation>
        <location evidence="5">Cytoplasm</location>
    </subcellularLocation>
    <subcellularLocation>
        <location evidence="1">Membrane</location>
    </subcellularLocation>
</comment>
<dbReference type="NCBIfam" id="NF003950">
    <property type="entry name" value="PRK05450.1-3"/>
    <property type="match status" value="1"/>
</dbReference>
<comment type="similarity">
    <text evidence="5">Belongs to the KdsB family.</text>
</comment>
<dbReference type="PANTHER" id="PTHR42866:SF2">
    <property type="entry name" value="3-DEOXY-MANNO-OCTULOSONATE CYTIDYLYLTRANSFERASE, MITOCHONDRIAL"/>
    <property type="match status" value="1"/>
</dbReference>
<dbReference type="InterPro" id="IPR003329">
    <property type="entry name" value="Cytidylyl_trans"/>
</dbReference>
<dbReference type="SUPFAM" id="SSF53448">
    <property type="entry name" value="Nucleotide-diphospho-sugar transferases"/>
    <property type="match status" value="1"/>
</dbReference>
<comment type="function">
    <text evidence="5">Activates KDO (a required 8-carbon sugar) for incorporation into bacterial lipopolysaccharide in Gram-negative bacteria.</text>
</comment>
<keyword evidence="3 5" id="KW-0548">Nucleotidyltransferase</keyword>
<dbReference type="CDD" id="cd02517">
    <property type="entry name" value="CMP-KDO-Synthetase"/>
    <property type="match status" value="1"/>
</dbReference>
<dbReference type="PANTHER" id="PTHR42866">
    <property type="entry name" value="3-DEOXY-MANNO-OCTULOSONATE CYTIDYLYLTRANSFERASE"/>
    <property type="match status" value="1"/>
</dbReference>
<dbReference type="NCBIfam" id="NF009905">
    <property type="entry name" value="PRK13368.1"/>
    <property type="match status" value="1"/>
</dbReference>
<dbReference type="GO" id="GO:0016020">
    <property type="term" value="C:membrane"/>
    <property type="evidence" value="ECO:0007669"/>
    <property type="project" value="UniProtKB-SubCell"/>
</dbReference>
<evidence type="ECO:0000256" key="5">
    <source>
        <dbReference type="HAMAP-Rule" id="MF_00057"/>
    </source>
</evidence>
<dbReference type="Pfam" id="PF02348">
    <property type="entry name" value="CTP_transf_3"/>
    <property type="match status" value="1"/>
</dbReference>
<evidence type="ECO:0000256" key="1">
    <source>
        <dbReference type="ARBA" id="ARBA00004370"/>
    </source>
</evidence>
<reference evidence="7" key="1">
    <citation type="submission" date="2015-11" db="EMBL/GenBank/DDBJ databases">
        <authorList>
            <person name="Varghese N."/>
        </authorList>
    </citation>
    <scope>NUCLEOTIDE SEQUENCE [LARGE SCALE GENOMIC DNA]</scope>
    <source>
        <strain evidence="7">JGI-23</strain>
    </source>
</reference>
<evidence type="ECO:0000256" key="3">
    <source>
        <dbReference type="ARBA" id="ARBA00022695"/>
    </source>
</evidence>